<keyword evidence="1" id="KW-0378">Hydrolase</keyword>
<dbReference type="Proteomes" id="UP000735302">
    <property type="component" value="Unassembled WGS sequence"/>
</dbReference>
<keyword evidence="1" id="KW-0255">Endonuclease</keyword>
<sequence>MHAKIQDISGSKIKCSSPGCIKSKGGTVLIEKKEILNSWSEYYVEELSKRIGTKYLKEGKSQLGPTILQEEVETAAERIKNGKATGSDNMPIEIITALDNLEIDRTTKLFNAIYDIGTIPKDLSKSLFVVLSKRPGAKECKLHRAISLMSHFTKILLRVLMHRMRKSLRLDPNRHQTRRSDNTVFLRMAYGRRRQLLLLLWLRRSKPGSTDLVYQKHDENIMDGKSPVKEANIVVVNAVVVLDYNAGEIIN</sequence>
<dbReference type="EMBL" id="BLXT01007044">
    <property type="protein sequence ID" value="GFO36273.1"/>
    <property type="molecule type" value="Genomic_DNA"/>
</dbReference>
<organism evidence="1 2">
    <name type="scientific">Plakobranchus ocellatus</name>
    <dbReference type="NCBI Taxonomy" id="259542"/>
    <lineage>
        <taxon>Eukaryota</taxon>
        <taxon>Metazoa</taxon>
        <taxon>Spiralia</taxon>
        <taxon>Lophotrochozoa</taxon>
        <taxon>Mollusca</taxon>
        <taxon>Gastropoda</taxon>
        <taxon>Heterobranchia</taxon>
        <taxon>Euthyneura</taxon>
        <taxon>Panpulmonata</taxon>
        <taxon>Sacoglossa</taxon>
        <taxon>Placobranchoidea</taxon>
        <taxon>Plakobranchidae</taxon>
        <taxon>Plakobranchus</taxon>
    </lineage>
</organism>
<accession>A0AAV4CWK4</accession>
<name>A0AAV4CWK4_9GAST</name>
<proteinExistence type="predicted"/>
<protein>
    <submittedName>
        <fullName evidence="1">Endonuclease-reverse transcriptase</fullName>
    </submittedName>
</protein>
<keyword evidence="1" id="KW-0540">Nuclease</keyword>
<reference evidence="1 2" key="1">
    <citation type="journal article" date="2021" name="Elife">
        <title>Chloroplast acquisition without the gene transfer in kleptoplastic sea slugs, Plakobranchus ocellatus.</title>
        <authorList>
            <person name="Maeda T."/>
            <person name="Takahashi S."/>
            <person name="Yoshida T."/>
            <person name="Shimamura S."/>
            <person name="Takaki Y."/>
            <person name="Nagai Y."/>
            <person name="Toyoda A."/>
            <person name="Suzuki Y."/>
            <person name="Arimoto A."/>
            <person name="Ishii H."/>
            <person name="Satoh N."/>
            <person name="Nishiyama T."/>
            <person name="Hasebe M."/>
            <person name="Maruyama T."/>
            <person name="Minagawa J."/>
            <person name="Obokata J."/>
            <person name="Shigenobu S."/>
        </authorList>
    </citation>
    <scope>NUCLEOTIDE SEQUENCE [LARGE SCALE GENOMIC DNA]</scope>
</reference>
<evidence type="ECO:0000313" key="1">
    <source>
        <dbReference type="EMBL" id="GFO36273.1"/>
    </source>
</evidence>
<gene>
    <name evidence="1" type="ORF">PoB_006277800</name>
</gene>
<dbReference type="PANTHER" id="PTHR19446">
    <property type="entry name" value="REVERSE TRANSCRIPTASES"/>
    <property type="match status" value="1"/>
</dbReference>
<dbReference type="AlphaFoldDB" id="A0AAV4CWK4"/>
<evidence type="ECO:0000313" key="2">
    <source>
        <dbReference type="Proteomes" id="UP000735302"/>
    </source>
</evidence>
<keyword evidence="2" id="KW-1185">Reference proteome</keyword>
<dbReference type="GO" id="GO:0004519">
    <property type="term" value="F:endonuclease activity"/>
    <property type="evidence" value="ECO:0007669"/>
    <property type="project" value="UniProtKB-KW"/>
</dbReference>
<comment type="caution">
    <text evidence="1">The sequence shown here is derived from an EMBL/GenBank/DDBJ whole genome shotgun (WGS) entry which is preliminary data.</text>
</comment>